<feature type="region of interest" description="Disordered" evidence="2">
    <location>
        <begin position="329"/>
        <end position="349"/>
    </location>
</feature>
<dbReference type="AlphaFoldDB" id="A0A368JQ56"/>
<evidence type="ECO:0000256" key="1">
    <source>
        <dbReference type="SAM" id="Coils"/>
    </source>
</evidence>
<reference evidence="5 6" key="1">
    <citation type="submission" date="2018-07" db="EMBL/GenBank/DDBJ databases">
        <title>Genome analysis of Larkinella rosea.</title>
        <authorList>
            <person name="Zhou Z."/>
            <person name="Wang G."/>
        </authorList>
    </citation>
    <scope>NUCLEOTIDE SEQUENCE [LARGE SCALE GENOMIC DNA]</scope>
    <source>
        <strain evidence="6">zzj9</strain>
    </source>
</reference>
<feature type="domain" description="Mce/MlaD" evidence="4">
    <location>
        <begin position="40"/>
        <end position="117"/>
    </location>
</feature>
<proteinExistence type="predicted"/>
<dbReference type="Pfam" id="PF02470">
    <property type="entry name" value="MlaD"/>
    <property type="match status" value="1"/>
</dbReference>
<organism evidence="5 6">
    <name type="scientific">Larkinella punicea</name>
    <dbReference type="NCBI Taxonomy" id="2315727"/>
    <lineage>
        <taxon>Bacteria</taxon>
        <taxon>Pseudomonadati</taxon>
        <taxon>Bacteroidota</taxon>
        <taxon>Cytophagia</taxon>
        <taxon>Cytophagales</taxon>
        <taxon>Spirosomataceae</taxon>
        <taxon>Larkinella</taxon>
    </lineage>
</organism>
<evidence type="ECO:0000313" key="5">
    <source>
        <dbReference type="EMBL" id="RCR69126.1"/>
    </source>
</evidence>
<keyword evidence="6" id="KW-1185">Reference proteome</keyword>
<sequence>MKAAENKRAITVGIFVLIGIVILVTGIMVLGGQQKRFVKSIRVNAIFDNVGGLQAGANVWFSGVKIGTVRRIQFYGNSQVEVTMNIEESSQQYIRKDALAALSTDGLIGNKIVEIVGGSMKAGTVEDGDILHAKAALNTDEIMATLQQNNNNLLRVTSDAKKILDEVLKGKGMAGAVLRDSTVANRFKNTMANLQIASSGAAEATKSLSQVSNSLNQYAGKLNTKGTLASDLVSDTVIFHDLRMSSAKLRQVSGTAAEATENVKRASDKLNSSDNAIGILLNDKAVNKNLKNTIRNLESSSYKLDENLEALQHNFLLRGFFRRRAKEEAKQKEAAATAATVTPDTSVRK</sequence>
<protein>
    <submittedName>
        <fullName evidence="5">MCE family protein</fullName>
    </submittedName>
</protein>
<evidence type="ECO:0000256" key="2">
    <source>
        <dbReference type="SAM" id="MobiDB-lite"/>
    </source>
</evidence>
<dbReference type="InterPro" id="IPR052336">
    <property type="entry name" value="MlaD_Phospholipid_Transporter"/>
</dbReference>
<keyword evidence="3" id="KW-1133">Transmembrane helix</keyword>
<feature type="transmembrane region" description="Helical" evidence="3">
    <location>
        <begin position="12"/>
        <end position="32"/>
    </location>
</feature>
<dbReference type="OrthoDB" id="9771725at2"/>
<dbReference type="InterPro" id="IPR003399">
    <property type="entry name" value="Mce/MlaD"/>
</dbReference>
<dbReference type="RefSeq" id="WP_114406302.1">
    <property type="nucleotide sequence ID" value="NZ_QOWE01000009.1"/>
</dbReference>
<comment type="caution">
    <text evidence="5">The sequence shown here is derived from an EMBL/GenBank/DDBJ whole genome shotgun (WGS) entry which is preliminary data.</text>
</comment>
<name>A0A368JQ56_9BACT</name>
<accession>A0A368JQ56</accession>
<keyword evidence="3" id="KW-0472">Membrane</keyword>
<keyword evidence="3" id="KW-0812">Transmembrane</keyword>
<dbReference type="Proteomes" id="UP000253383">
    <property type="component" value="Unassembled WGS sequence"/>
</dbReference>
<dbReference type="PANTHER" id="PTHR33371">
    <property type="entry name" value="INTERMEMBRANE PHOSPHOLIPID TRANSPORT SYSTEM BINDING PROTEIN MLAD-RELATED"/>
    <property type="match status" value="1"/>
</dbReference>
<evidence type="ECO:0000256" key="3">
    <source>
        <dbReference type="SAM" id="Phobius"/>
    </source>
</evidence>
<keyword evidence="1" id="KW-0175">Coiled coil</keyword>
<dbReference type="EMBL" id="QOWE01000009">
    <property type="protein sequence ID" value="RCR69126.1"/>
    <property type="molecule type" value="Genomic_DNA"/>
</dbReference>
<evidence type="ECO:0000313" key="6">
    <source>
        <dbReference type="Proteomes" id="UP000253383"/>
    </source>
</evidence>
<gene>
    <name evidence="5" type="ORF">DUE52_12205</name>
</gene>
<dbReference type="PANTHER" id="PTHR33371:SF4">
    <property type="entry name" value="INTERMEMBRANE PHOSPHOLIPID TRANSPORT SYSTEM BINDING PROTEIN MLAD"/>
    <property type="match status" value="1"/>
</dbReference>
<feature type="coiled-coil region" evidence="1">
    <location>
        <begin position="249"/>
        <end position="314"/>
    </location>
</feature>
<evidence type="ECO:0000259" key="4">
    <source>
        <dbReference type="Pfam" id="PF02470"/>
    </source>
</evidence>